<feature type="transmembrane region" description="Helical" evidence="6">
    <location>
        <begin position="103"/>
        <end position="124"/>
    </location>
</feature>
<feature type="transmembrane region" description="Helical" evidence="6">
    <location>
        <begin position="190"/>
        <end position="208"/>
    </location>
</feature>
<dbReference type="GO" id="GO:0016787">
    <property type="term" value="F:hydrolase activity"/>
    <property type="evidence" value="ECO:0007669"/>
    <property type="project" value="TreeGrafter"/>
</dbReference>
<keyword evidence="5 6" id="KW-0472">Membrane</keyword>
<evidence type="ECO:0000313" key="8">
    <source>
        <dbReference type="Proteomes" id="UP000253046"/>
    </source>
</evidence>
<dbReference type="PANTHER" id="PTHR31885:SF6">
    <property type="entry name" value="GH04784P"/>
    <property type="match status" value="1"/>
</dbReference>
<dbReference type="InterPro" id="IPR012506">
    <property type="entry name" value="TMEM86B-like"/>
</dbReference>
<dbReference type="OrthoDB" id="6496852at2"/>
<feature type="transmembrane region" description="Helical" evidence="6">
    <location>
        <begin position="34"/>
        <end position="64"/>
    </location>
</feature>
<evidence type="ECO:0000256" key="1">
    <source>
        <dbReference type="ARBA" id="ARBA00004141"/>
    </source>
</evidence>
<dbReference type="PANTHER" id="PTHR31885">
    <property type="entry name" value="GH04784P"/>
    <property type="match status" value="1"/>
</dbReference>
<name>A0A366I824_9GAMM</name>
<dbReference type="Pfam" id="PF07947">
    <property type="entry name" value="YhhN"/>
    <property type="match status" value="1"/>
</dbReference>
<comment type="caution">
    <text evidence="7">The sequence shown here is derived from an EMBL/GenBank/DDBJ whole genome shotgun (WGS) entry which is preliminary data.</text>
</comment>
<protein>
    <submittedName>
        <fullName evidence="7">Putative membrane protein YhhN</fullName>
    </submittedName>
</protein>
<keyword evidence="8" id="KW-1185">Reference proteome</keyword>
<dbReference type="RefSeq" id="WP_113865740.1">
    <property type="nucleotide sequence ID" value="NZ_AGJP01000001.1"/>
</dbReference>
<gene>
    <name evidence="7" type="ORF">DES54_10972</name>
</gene>
<accession>A0A366I824</accession>
<dbReference type="Proteomes" id="UP000253046">
    <property type="component" value="Unassembled WGS sequence"/>
</dbReference>
<evidence type="ECO:0000256" key="2">
    <source>
        <dbReference type="ARBA" id="ARBA00007375"/>
    </source>
</evidence>
<evidence type="ECO:0000256" key="3">
    <source>
        <dbReference type="ARBA" id="ARBA00022692"/>
    </source>
</evidence>
<proteinExistence type="inferred from homology"/>
<comment type="similarity">
    <text evidence="2">Belongs to the TMEM86 family.</text>
</comment>
<evidence type="ECO:0000256" key="6">
    <source>
        <dbReference type="SAM" id="Phobius"/>
    </source>
</evidence>
<evidence type="ECO:0000256" key="4">
    <source>
        <dbReference type="ARBA" id="ARBA00022989"/>
    </source>
</evidence>
<dbReference type="GO" id="GO:0016020">
    <property type="term" value="C:membrane"/>
    <property type="evidence" value="ECO:0007669"/>
    <property type="project" value="UniProtKB-SubCell"/>
</dbReference>
<dbReference type="AlphaFoldDB" id="A0A366I824"/>
<reference evidence="7 8" key="1">
    <citation type="submission" date="2018-06" db="EMBL/GenBank/DDBJ databases">
        <title>Genomic Encyclopedia of Type Strains, Phase IV (KMG-IV): sequencing the most valuable type-strain genomes for metagenomic binning, comparative biology and taxonomic classification.</title>
        <authorList>
            <person name="Goeker M."/>
        </authorList>
    </citation>
    <scope>NUCLEOTIDE SEQUENCE [LARGE SCALE GENOMIC DNA]</scope>
    <source>
        <strain evidence="7 8">DSM 30166</strain>
    </source>
</reference>
<dbReference type="EMBL" id="QNRY01000009">
    <property type="protein sequence ID" value="RBP64113.1"/>
    <property type="molecule type" value="Genomic_DNA"/>
</dbReference>
<evidence type="ECO:0000313" key="7">
    <source>
        <dbReference type="EMBL" id="RBP64113.1"/>
    </source>
</evidence>
<feature type="transmembrane region" description="Helical" evidence="6">
    <location>
        <begin position="160"/>
        <end position="178"/>
    </location>
</feature>
<feature type="transmembrane region" description="Helical" evidence="6">
    <location>
        <begin position="76"/>
        <end position="97"/>
    </location>
</feature>
<organism evidence="7 8">
    <name type="scientific">Brenneria salicis ATCC 15712 = DSM 30166</name>
    <dbReference type="NCBI Taxonomy" id="714314"/>
    <lineage>
        <taxon>Bacteria</taxon>
        <taxon>Pseudomonadati</taxon>
        <taxon>Pseudomonadota</taxon>
        <taxon>Gammaproteobacteria</taxon>
        <taxon>Enterobacterales</taxon>
        <taxon>Pectobacteriaceae</taxon>
        <taxon>Brenneria</taxon>
    </lineage>
</organism>
<evidence type="ECO:0000256" key="5">
    <source>
        <dbReference type="ARBA" id="ARBA00023136"/>
    </source>
</evidence>
<feature type="transmembrane region" description="Helical" evidence="6">
    <location>
        <begin position="131"/>
        <end position="148"/>
    </location>
</feature>
<keyword evidence="4 6" id="KW-1133">Transmembrane helix</keyword>
<keyword evidence="3 6" id="KW-0812">Transmembrane</keyword>
<comment type="subcellular location">
    <subcellularLocation>
        <location evidence="1">Membrane</location>
        <topology evidence="1">Multi-pass membrane protein</topology>
    </subcellularLocation>
</comment>
<sequence length="209" mass="23862">MLWSFIAVLFSGWLYVDASYRGPAWQRWLFKPVTILLLLALAWQTPFLSVSGYLIVAGLLATLVADMLLLLPTQRLLYAFTAYFGAHLLYTLSFFTSQMALTFFWPLALTLVLLATILIALIWSRLDDQRWPACAFILMTTLMVWVAGERYFALGSDHNFSLLAGCALLFIAHAAWLIHHYRINFRAHQVIVAIGYFGGHFLIVRSLYF</sequence>